<keyword evidence="2" id="KW-1185">Reference proteome</keyword>
<gene>
    <name evidence="3" type="primary">LOC111274118</name>
</gene>
<dbReference type="Pfam" id="PF04937">
    <property type="entry name" value="DUF659"/>
    <property type="match status" value="1"/>
</dbReference>
<dbReference type="KEGG" id="dzi:111274118"/>
<evidence type="ECO:0000259" key="1">
    <source>
        <dbReference type="Pfam" id="PF04937"/>
    </source>
</evidence>
<dbReference type="RefSeq" id="XP_022714502.1">
    <property type="nucleotide sequence ID" value="XM_022858767.1"/>
</dbReference>
<feature type="domain" description="DUF659" evidence="1">
    <location>
        <begin position="165"/>
        <end position="222"/>
    </location>
</feature>
<dbReference type="OrthoDB" id="1000516at2759"/>
<dbReference type="AlphaFoldDB" id="A0A6P5WEN6"/>
<sequence>MPRHEEFPSKGVEGVPSDDIGWHFGTPVPNTRENILCKLCDKVVKGEITRFKEHIAYKTGNVAPCPKVTDIATRQVVRDSIQSQHEWHRRQEFRQRTSGWSNIMKKDEALMVQSKSSRQPKVSDSFLKILRRKMAKVGQHVRLPTPYEILDVYLKSEYQQVHEWKSVDVLSIRSRDANFYYRLLDEVVEEIREKCIVQIVIDNEAALKVVEKRLMEKRKHLY</sequence>
<reference evidence="3" key="1">
    <citation type="submission" date="2025-08" db="UniProtKB">
        <authorList>
            <consortium name="RefSeq"/>
        </authorList>
    </citation>
    <scope>IDENTIFICATION</scope>
    <source>
        <tissue evidence="3">Fruit stalk</tissue>
    </source>
</reference>
<proteinExistence type="predicted"/>
<dbReference type="GeneID" id="111274118"/>
<name>A0A6P5WEN6_DURZI</name>
<dbReference type="Proteomes" id="UP000515121">
    <property type="component" value="Unplaced"/>
</dbReference>
<accession>A0A6P5WEN6</accession>
<dbReference type="PANTHER" id="PTHR32166">
    <property type="entry name" value="OSJNBA0013A04.12 PROTEIN"/>
    <property type="match status" value="1"/>
</dbReference>
<evidence type="ECO:0000313" key="3">
    <source>
        <dbReference type="RefSeq" id="XP_022714502.1"/>
    </source>
</evidence>
<organism evidence="2 3">
    <name type="scientific">Durio zibethinus</name>
    <name type="common">Durian</name>
    <dbReference type="NCBI Taxonomy" id="66656"/>
    <lineage>
        <taxon>Eukaryota</taxon>
        <taxon>Viridiplantae</taxon>
        <taxon>Streptophyta</taxon>
        <taxon>Embryophyta</taxon>
        <taxon>Tracheophyta</taxon>
        <taxon>Spermatophyta</taxon>
        <taxon>Magnoliopsida</taxon>
        <taxon>eudicotyledons</taxon>
        <taxon>Gunneridae</taxon>
        <taxon>Pentapetalae</taxon>
        <taxon>rosids</taxon>
        <taxon>malvids</taxon>
        <taxon>Malvales</taxon>
        <taxon>Malvaceae</taxon>
        <taxon>Helicteroideae</taxon>
        <taxon>Durio</taxon>
    </lineage>
</organism>
<evidence type="ECO:0000313" key="2">
    <source>
        <dbReference type="Proteomes" id="UP000515121"/>
    </source>
</evidence>
<dbReference type="PANTHER" id="PTHR32166:SF122">
    <property type="entry name" value="OS09G0499600 PROTEIN"/>
    <property type="match status" value="1"/>
</dbReference>
<protein>
    <submittedName>
        <fullName evidence="3">Uncharacterized protein LOC111274118</fullName>
    </submittedName>
</protein>
<dbReference type="InterPro" id="IPR007021">
    <property type="entry name" value="DUF659"/>
</dbReference>